<evidence type="ECO:0000256" key="6">
    <source>
        <dbReference type="ARBA" id="ARBA00022989"/>
    </source>
</evidence>
<feature type="transmembrane region" description="Helical" evidence="8">
    <location>
        <begin position="424"/>
        <end position="449"/>
    </location>
</feature>
<dbReference type="PANTHER" id="PTHR33908:SF11">
    <property type="entry name" value="MEMBRANE PROTEIN"/>
    <property type="match status" value="1"/>
</dbReference>
<keyword evidence="4" id="KW-0808">Transferase</keyword>
<feature type="transmembrane region" description="Helical" evidence="8">
    <location>
        <begin position="12"/>
        <end position="34"/>
    </location>
</feature>
<keyword evidence="3" id="KW-0328">Glycosyltransferase</keyword>
<keyword evidence="7 8" id="KW-0472">Membrane</keyword>
<evidence type="ECO:0000313" key="10">
    <source>
        <dbReference type="Proteomes" id="UP001596253"/>
    </source>
</evidence>
<dbReference type="InterPro" id="IPR050297">
    <property type="entry name" value="LipidA_mod_glycosyltrf_83"/>
</dbReference>
<dbReference type="Proteomes" id="UP001596253">
    <property type="component" value="Unassembled WGS sequence"/>
</dbReference>
<keyword evidence="6 8" id="KW-1133">Transmembrane helix</keyword>
<feature type="transmembrane region" description="Helical" evidence="8">
    <location>
        <begin position="285"/>
        <end position="306"/>
    </location>
</feature>
<evidence type="ECO:0000256" key="8">
    <source>
        <dbReference type="SAM" id="Phobius"/>
    </source>
</evidence>
<accession>A0ABW1RAA7</accession>
<dbReference type="PROSITE" id="PS51257">
    <property type="entry name" value="PROKAR_LIPOPROTEIN"/>
    <property type="match status" value="1"/>
</dbReference>
<reference evidence="10" key="1">
    <citation type="journal article" date="2019" name="Int. J. Syst. Evol. Microbiol.">
        <title>The Global Catalogue of Microorganisms (GCM) 10K type strain sequencing project: providing services to taxonomists for standard genome sequencing and annotation.</title>
        <authorList>
            <consortium name="The Broad Institute Genomics Platform"/>
            <consortium name="The Broad Institute Genome Sequencing Center for Infectious Disease"/>
            <person name="Wu L."/>
            <person name="Ma J."/>
        </authorList>
    </citation>
    <scope>NUCLEOTIDE SEQUENCE [LARGE SCALE GENOMIC DNA]</scope>
    <source>
        <strain evidence="10">CCM 8932</strain>
    </source>
</reference>
<feature type="transmembrane region" description="Helical" evidence="8">
    <location>
        <begin position="461"/>
        <end position="479"/>
    </location>
</feature>
<evidence type="ECO:0000256" key="4">
    <source>
        <dbReference type="ARBA" id="ARBA00022679"/>
    </source>
</evidence>
<organism evidence="9 10">
    <name type="scientific">Lactiplantibacillus dongliensis</name>
    <dbReference type="NCBI Taxonomy" id="2559919"/>
    <lineage>
        <taxon>Bacteria</taxon>
        <taxon>Bacillati</taxon>
        <taxon>Bacillota</taxon>
        <taxon>Bacilli</taxon>
        <taxon>Lactobacillales</taxon>
        <taxon>Lactobacillaceae</taxon>
        <taxon>Lactiplantibacillus</taxon>
    </lineage>
</organism>
<evidence type="ECO:0000256" key="5">
    <source>
        <dbReference type="ARBA" id="ARBA00022692"/>
    </source>
</evidence>
<dbReference type="RefSeq" id="WP_137639912.1">
    <property type="nucleotide sequence ID" value="NZ_BJDK01000011.1"/>
</dbReference>
<feature type="transmembrane region" description="Helical" evidence="8">
    <location>
        <begin position="181"/>
        <end position="198"/>
    </location>
</feature>
<evidence type="ECO:0008006" key="11">
    <source>
        <dbReference type="Google" id="ProtNLM"/>
    </source>
</evidence>
<keyword evidence="2" id="KW-1003">Cell membrane</keyword>
<keyword evidence="10" id="KW-1185">Reference proteome</keyword>
<dbReference type="EMBL" id="JBHSSD010000057">
    <property type="protein sequence ID" value="MFC6165721.1"/>
    <property type="molecule type" value="Genomic_DNA"/>
</dbReference>
<evidence type="ECO:0000256" key="2">
    <source>
        <dbReference type="ARBA" id="ARBA00022475"/>
    </source>
</evidence>
<dbReference type="PANTHER" id="PTHR33908">
    <property type="entry name" value="MANNOSYLTRANSFERASE YKCB-RELATED"/>
    <property type="match status" value="1"/>
</dbReference>
<name>A0ABW1RAA7_9LACO</name>
<gene>
    <name evidence="9" type="ORF">ACFP3T_13710</name>
</gene>
<evidence type="ECO:0000313" key="9">
    <source>
        <dbReference type="EMBL" id="MFC6165721.1"/>
    </source>
</evidence>
<comment type="subcellular location">
    <subcellularLocation>
        <location evidence="1">Cell membrane</location>
        <topology evidence="1">Multi-pass membrane protein</topology>
    </subcellularLocation>
</comment>
<evidence type="ECO:0000256" key="1">
    <source>
        <dbReference type="ARBA" id="ARBA00004651"/>
    </source>
</evidence>
<evidence type="ECO:0000256" key="3">
    <source>
        <dbReference type="ARBA" id="ARBA00022676"/>
    </source>
</evidence>
<keyword evidence="5 8" id="KW-0812">Transmembrane</keyword>
<sequence>MLKRGLVKSGQALVLLVAGCLLAWMLIATNRAAISLKLPWSAGLVIGIILAIALVLGIIGVTHWLVRQKTSWLMFVFGSLTLIKVPLLWGLKIAPTSDFWNYHALAAYSAQGMTWKAMFQHGLLGSYVVFPHALNIANFFSLGTAFFGQSYLVSQLINIGCTWLDMLLLYQLGSRWLSRRLGIVAALTFYAIPAYWLYSTLLNGAEPLFLTCFLLSMLGLTNALKPIKTATSNDQWLNLGLAWVATIAANMLRPIMTVWLIGLLILSLWLLLQPLRHFRPTLRKLLVFIGASILLFAGSSTLYNWMYGVNLAPSHVSTAYSLATGTDEKTSGQYDDQLMTQVTHDLKVTPTANGAYAKIAAKMFKTTDHNIHQLNRQGRWGSFINLKMQKLMAEDYGYNWVLYNLSHTKHQTSLGHAWYQFKPLLVALSFGYFDLMLVGALVSVLLGLALLASHNQHLNNYFFFSALLLDGFTLSAMLVEVQGRYHIILYLPLIFLIICGIATVKRHRLKNIRETAR</sequence>
<feature type="transmembrane region" description="Helical" evidence="8">
    <location>
        <begin position="151"/>
        <end position="169"/>
    </location>
</feature>
<feature type="transmembrane region" description="Helical" evidence="8">
    <location>
        <begin position="72"/>
        <end position="91"/>
    </location>
</feature>
<comment type="caution">
    <text evidence="9">The sequence shown here is derived from an EMBL/GenBank/DDBJ whole genome shotgun (WGS) entry which is preliminary data.</text>
</comment>
<feature type="transmembrane region" description="Helical" evidence="8">
    <location>
        <begin position="485"/>
        <end position="504"/>
    </location>
</feature>
<proteinExistence type="predicted"/>
<feature type="transmembrane region" description="Helical" evidence="8">
    <location>
        <begin position="40"/>
        <end position="65"/>
    </location>
</feature>
<protein>
    <recommendedName>
        <fullName evidence="11">Integral membrane protein</fullName>
    </recommendedName>
</protein>
<feature type="transmembrane region" description="Helical" evidence="8">
    <location>
        <begin position="258"/>
        <end position="278"/>
    </location>
</feature>
<evidence type="ECO:0000256" key="7">
    <source>
        <dbReference type="ARBA" id="ARBA00023136"/>
    </source>
</evidence>